<evidence type="ECO:0000313" key="2">
    <source>
        <dbReference type="Proteomes" id="UP000184529"/>
    </source>
</evidence>
<evidence type="ECO:0000313" key="1">
    <source>
        <dbReference type="EMBL" id="SHJ69746.1"/>
    </source>
</evidence>
<dbReference type="Proteomes" id="UP000184529">
    <property type="component" value="Unassembled WGS sequence"/>
</dbReference>
<name>A0A1M6LF08_9FIRM</name>
<dbReference type="STRING" id="1121432.SAMN02745219_03129"/>
<protein>
    <submittedName>
        <fullName evidence="1">Uncharacterized protein</fullName>
    </submittedName>
</protein>
<accession>A0A1M6LF08</accession>
<proteinExistence type="predicted"/>
<dbReference type="EMBL" id="FQZM01000050">
    <property type="protein sequence ID" value="SHJ69746.1"/>
    <property type="molecule type" value="Genomic_DNA"/>
</dbReference>
<sequence length="86" mass="9552">MPITAITPQLFSVDEKLPLQKILQFFWIHYARASVVFVDHLFNSPAEPGVGSIRRLNVFGHTVECLSGFAMKDGHILLLLNTGALC</sequence>
<organism evidence="1 2">
    <name type="scientific">Desulfofundulus thermosubterraneus DSM 16057</name>
    <dbReference type="NCBI Taxonomy" id="1121432"/>
    <lineage>
        <taxon>Bacteria</taxon>
        <taxon>Bacillati</taxon>
        <taxon>Bacillota</taxon>
        <taxon>Clostridia</taxon>
        <taxon>Eubacteriales</taxon>
        <taxon>Peptococcaceae</taxon>
        <taxon>Desulfofundulus</taxon>
    </lineage>
</organism>
<reference evidence="2" key="1">
    <citation type="submission" date="2016-11" db="EMBL/GenBank/DDBJ databases">
        <authorList>
            <person name="Varghese N."/>
            <person name="Submissions S."/>
        </authorList>
    </citation>
    <scope>NUCLEOTIDE SEQUENCE [LARGE SCALE GENOMIC DNA]</scope>
    <source>
        <strain evidence="2">DSM 16057</strain>
    </source>
</reference>
<gene>
    <name evidence="1" type="ORF">SAMN02745219_03129</name>
</gene>
<dbReference type="AlphaFoldDB" id="A0A1M6LF08"/>
<keyword evidence="2" id="KW-1185">Reference proteome</keyword>